<protein>
    <submittedName>
        <fullName evidence="1">Uncharacterized protein</fullName>
    </submittedName>
</protein>
<sequence>MPDERSPIPDDDIEAEARAMLRETIERSDWYPTLRREERELLIQRDVDRHWHLTIDEARRRLLQGIRQSRGG</sequence>
<dbReference type="AlphaFoldDB" id="A0A1B2EVY3"/>
<dbReference type="KEGG" id="moc:BB934_38350"/>
<gene>
    <name evidence="1" type="ORF">BB934_38350</name>
</gene>
<keyword evidence="1" id="KW-0614">Plasmid</keyword>
<dbReference type="OrthoDB" id="8022886at2"/>
<accession>A0A1B2EVY3</accession>
<dbReference type="RefSeq" id="WP_099515049.1">
    <property type="nucleotide sequence ID" value="NZ_CP016619.1"/>
</dbReference>
<name>A0A1B2EVY3_9HYPH</name>
<geneLocation type="plasmid" evidence="1">
    <name>unnamed2</name>
</geneLocation>
<dbReference type="EMBL" id="CP016619">
    <property type="protein sequence ID" value="ANY84116.1"/>
    <property type="molecule type" value="Genomic_DNA"/>
</dbReference>
<reference evidence="1" key="1">
    <citation type="submission" date="2016-07" db="EMBL/GenBank/DDBJ databases">
        <title>Microvirga ossetica sp. nov. a new species of rhizobia isolated from root nodules of the legume species Vicia alpestris Steven originated from North Ossetia region in the Caucasus.</title>
        <authorList>
            <person name="Safronova V.I."/>
            <person name="Kuznetsova I.G."/>
            <person name="Sazanova A.L."/>
            <person name="Belimov A."/>
            <person name="Andronov E."/>
            <person name="Osledkin Y.S."/>
            <person name="Onishchuk O.P."/>
            <person name="Kurchak O.N."/>
            <person name="Shaposhnikov A.I."/>
            <person name="Willems A."/>
            <person name="Tikhonovich I.A."/>
        </authorList>
    </citation>
    <scope>NUCLEOTIDE SEQUENCE [LARGE SCALE GENOMIC DNA]</scope>
    <source>
        <strain evidence="1">V5/3M</strain>
        <plasmid evidence="1">unnamed2</plasmid>
    </source>
</reference>
<organism evidence="1">
    <name type="scientific">Microvirga ossetica</name>
    <dbReference type="NCBI Taxonomy" id="1882682"/>
    <lineage>
        <taxon>Bacteria</taxon>
        <taxon>Pseudomonadati</taxon>
        <taxon>Pseudomonadota</taxon>
        <taxon>Alphaproteobacteria</taxon>
        <taxon>Hyphomicrobiales</taxon>
        <taxon>Methylobacteriaceae</taxon>
        <taxon>Microvirga</taxon>
    </lineage>
</organism>
<evidence type="ECO:0000313" key="1">
    <source>
        <dbReference type="EMBL" id="ANY84116.1"/>
    </source>
</evidence>
<proteinExistence type="predicted"/>